<comment type="caution">
    <text evidence="4">The sequence shown here is derived from an EMBL/GenBank/DDBJ whole genome shotgun (WGS) entry which is preliminary data.</text>
</comment>
<name>A0A2S3UV76_9HYPH</name>
<proteinExistence type="inferred from homology"/>
<evidence type="ECO:0000313" key="4">
    <source>
        <dbReference type="EMBL" id="POF31617.1"/>
    </source>
</evidence>
<feature type="signal peptide" evidence="2">
    <location>
        <begin position="1"/>
        <end position="20"/>
    </location>
</feature>
<dbReference type="GO" id="GO:0006508">
    <property type="term" value="P:proteolysis"/>
    <property type="evidence" value="ECO:0007669"/>
    <property type="project" value="InterPro"/>
</dbReference>
<evidence type="ECO:0000256" key="1">
    <source>
        <dbReference type="ARBA" id="ARBA00010134"/>
    </source>
</evidence>
<dbReference type="EMBL" id="PPCN01000004">
    <property type="protein sequence ID" value="POF31617.1"/>
    <property type="molecule type" value="Genomic_DNA"/>
</dbReference>
<evidence type="ECO:0000259" key="3">
    <source>
        <dbReference type="PROSITE" id="PS50208"/>
    </source>
</evidence>
<keyword evidence="2" id="KW-0732">Signal</keyword>
<dbReference type="PANTHER" id="PTHR22576:SF37">
    <property type="entry name" value="MUCOSA-ASSOCIATED LYMPHOID TISSUE LYMPHOMA TRANSLOCATION PROTEIN 1"/>
    <property type="match status" value="1"/>
</dbReference>
<evidence type="ECO:0000313" key="5">
    <source>
        <dbReference type="Proteomes" id="UP000236959"/>
    </source>
</evidence>
<dbReference type="PRINTS" id="PR00376">
    <property type="entry name" value="IL1BCENZYME"/>
</dbReference>
<dbReference type="Pfam" id="PF00656">
    <property type="entry name" value="Peptidase_C14"/>
    <property type="match status" value="1"/>
</dbReference>
<gene>
    <name evidence="4" type="ORF">CLV41_104186</name>
</gene>
<dbReference type="Proteomes" id="UP000236959">
    <property type="component" value="Unassembled WGS sequence"/>
</dbReference>
<dbReference type="PROSITE" id="PS50208">
    <property type="entry name" value="CASPASE_P20"/>
    <property type="match status" value="1"/>
</dbReference>
<organism evidence="4 5">
    <name type="scientific">Roseibium marinum</name>
    <dbReference type="NCBI Taxonomy" id="281252"/>
    <lineage>
        <taxon>Bacteria</taxon>
        <taxon>Pseudomonadati</taxon>
        <taxon>Pseudomonadota</taxon>
        <taxon>Alphaproteobacteria</taxon>
        <taxon>Hyphomicrobiales</taxon>
        <taxon>Stappiaceae</taxon>
        <taxon>Roseibium</taxon>
    </lineage>
</organism>
<accession>A0A2S3UV76</accession>
<reference evidence="4 5" key="1">
    <citation type="submission" date="2018-01" db="EMBL/GenBank/DDBJ databases">
        <title>Genomic Encyclopedia of Archaeal and Bacterial Type Strains, Phase II (KMG-II): from individual species to whole genera.</title>
        <authorList>
            <person name="Goeker M."/>
        </authorList>
    </citation>
    <scope>NUCLEOTIDE SEQUENCE [LARGE SCALE GENOMIC DNA]</scope>
    <source>
        <strain evidence="4 5">DSM 17023</strain>
    </source>
</reference>
<feature type="domain" description="Caspase family p20" evidence="3">
    <location>
        <begin position="21"/>
        <end position="150"/>
    </location>
</feature>
<feature type="chain" id="PRO_5015713849" evidence="2">
    <location>
        <begin position="21"/>
        <end position="579"/>
    </location>
</feature>
<keyword evidence="5" id="KW-1185">Reference proteome</keyword>
<dbReference type="PANTHER" id="PTHR22576">
    <property type="entry name" value="MUCOSA ASSOCIATED LYMPHOID TISSUE LYMPHOMA TRANSLOCATION PROTEIN 1/PARACASPASE"/>
    <property type="match status" value="1"/>
</dbReference>
<protein>
    <submittedName>
        <fullName evidence="4">Putative caspase-like protein</fullName>
    </submittedName>
</protein>
<dbReference type="InterPro" id="IPR052039">
    <property type="entry name" value="Caspase-related_regulators"/>
</dbReference>
<dbReference type="AlphaFoldDB" id="A0A2S3UV76"/>
<dbReference type="RefSeq" id="WP_208987463.1">
    <property type="nucleotide sequence ID" value="NZ_PPCN01000004.1"/>
</dbReference>
<comment type="similarity">
    <text evidence="1">Belongs to the peptidase C14A family.</text>
</comment>
<evidence type="ECO:0000256" key="2">
    <source>
        <dbReference type="SAM" id="SignalP"/>
    </source>
</evidence>
<dbReference type="InterPro" id="IPR001309">
    <property type="entry name" value="Pept_C14_p20"/>
</dbReference>
<dbReference type="InterPro" id="IPR015917">
    <property type="entry name" value="Pept_C14A"/>
</dbReference>
<dbReference type="GO" id="GO:0004197">
    <property type="term" value="F:cysteine-type endopeptidase activity"/>
    <property type="evidence" value="ECO:0007669"/>
    <property type="project" value="InterPro"/>
</dbReference>
<dbReference type="Gene3D" id="3.40.50.1460">
    <property type="match status" value="1"/>
</dbReference>
<dbReference type="InterPro" id="IPR011600">
    <property type="entry name" value="Pept_C14_caspase"/>
</dbReference>
<dbReference type="SUPFAM" id="SSF52129">
    <property type="entry name" value="Caspase-like"/>
    <property type="match status" value="1"/>
</dbReference>
<dbReference type="InterPro" id="IPR029030">
    <property type="entry name" value="Caspase-like_dom_sf"/>
</dbReference>
<sequence>MKQILFLFLVLFLSATVAQAERKVALVIGNSGYENVARLKNPDNDARSMSGKLTDLGFDVTTGVDLNLRDMRKTVREFIRKLEGADLALFFYAGHGLQVKGDNYLVPVDAQLGSHLDLDFEAMPANLVLNAMEQSTKVNLVFLDACRNNPFTENLARSMGTRSGAVGRGLAKIGSGVGSLISFATQPGNVALDGDGKNSPFTTALLKHLGTPGQDITRDLVMVRRDVLAATNGQQVPWDNSSLTGEVILKQMEIVKPPEKKRPDINPQIELTYWDSIKSGENVAYFETYLSRYPNGQFADIARIRLVDLKARAENEQDRQVQQDTSGEIAFWQSIQNSTRPEMFETYLDQYPEGIYARLAHLKIDAIKQKAEADARASVQAAADAAAAVTRKETADTPAQDLTVAVLTPEETPASPLPESTSRTLTPQELATSMQTELNRIGCSVGRIDGDWGNRSRQALRTYGRESGIDLASLDPAPAVLDQLKRATGRVCPLTCGRNQELKNGRCVAVGQDTPAKSGTKPKTTAKANENCPSDPTAYGNALIGKAHGSGRQTLTHPCGRKFICGGSRASWTLSCRWL</sequence>